<protein>
    <submittedName>
        <fullName evidence="2">Uncharacterized protein</fullName>
    </submittedName>
</protein>
<keyword evidence="1" id="KW-0472">Membrane</keyword>
<comment type="caution">
    <text evidence="2">The sequence shown here is derived from an EMBL/GenBank/DDBJ whole genome shotgun (WGS) entry which is preliminary data.</text>
</comment>
<name>A0ABV3N5B0_9GAMM</name>
<evidence type="ECO:0000313" key="2">
    <source>
        <dbReference type="EMBL" id="MEW5290916.1"/>
    </source>
</evidence>
<sequence length="113" mass="13030">MIVWKGVGFFVAALIAVAYVFCKWTINIIWQDGYFSTHLWATGVTFILSAIFCTVFILLIKQEKTLDYIARMTNSQPMMAPEKTHSFFFIPVIYWPVILFLSGLGICIYDLMK</sequence>
<dbReference type="Proteomes" id="UP001554567">
    <property type="component" value="Unassembled WGS sequence"/>
</dbReference>
<keyword evidence="3" id="KW-1185">Reference proteome</keyword>
<evidence type="ECO:0000256" key="1">
    <source>
        <dbReference type="SAM" id="Phobius"/>
    </source>
</evidence>
<keyword evidence="1" id="KW-1133">Transmembrane helix</keyword>
<reference evidence="2 3" key="1">
    <citation type="submission" date="2024-07" db="EMBL/GenBank/DDBJ databases">
        <authorList>
            <person name="Dulla G.F.J."/>
            <person name="Delorm J.G."/>
        </authorList>
    </citation>
    <scope>NUCLEOTIDE SEQUENCE [LARGE SCALE GENOMIC DNA]</scope>
    <source>
        <strain evidence="2 3">JGD 233</strain>
    </source>
</reference>
<keyword evidence="1" id="KW-0812">Transmembrane</keyword>
<feature type="transmembrane region" description="Helical" evidence="1">
    <location>
        <begin position="38"/>
        <end position="60"/>
    </location>
</feature>
<dbReference type="EMBL" id="JBFKZN010000009">
    <property type="protein sequence ID" value="MEW5290916.1"/>
    <property type="molecule type" value="Genomic_DNA"/>
</dbReference>
<evidence type="ECO:0000313" key="3">
    <source>
        <dbReference type="Proteomes" id="UP001554567"/>
    </source>
</evidence>
<dbReference type="RefSeq" id="WP_367168228.1">
    <property type="nucleotide sequence ID" value="NZ_JBFKZN010000009.1"/>
</dbReference>
<proteinExistence type="predicted"/>
<organism evidence="2 3">
    <name type="scientific">Erwinia papayae</name>
    <dbReference type="NCBI Taxonomy" id="206499"/>
    <lineage>
        <taxon>Bacteria</taxon>
        <taxon>Pseudomonadati</taxon>
        <taxon>Pseudomonadota</taxon>
        <taxon>Gammaproteobacteria</taxon>
        <taxon>Enterobacterales</taxon>
        <taxon>Erwiniaceae</taxon>
        <taxon>Erwinia</taxon>
    </lineage>
</organism>
<feature type="transmembrane region" description="Helical" evidence="1">
    <location>
        <begin position="87"/>
        <end position="112"/>
    </location>
</feature>
<gene>
    <name evidence="2" type="ORF">ABW286_17315</name>
</gene>
<accession>A0ABV3N5B0</accession>